<evidence type="ECO:0000313" key="6">
    <source>
        <dbReference type="EMBL" id="MCO7543780.1"/>
    </source>
</evidence>
<protein>
    <submittedName>
        <fullName evidence="6">Isoprenylcysteine carboxylmethyltransferase family protein</fullName>
    </submittedName>
</protein>
<dbReference type="GO" id="GO:0012505">
    <property type="term" value="C:endomembrane system"/>
    <property type="evidence" value="ECO:0007669"/>
    <property type="project" value="UniProtKB-SubCell"/>
</dbReference>
<reference evidence="6" key="1">
    <citation type="submission" date="2022-06" db="EMBL/GenBank/DDBJ databases">
        <title>Detection of beta-lactamases in bacteria of animal origin.</title>
        <authorList>
            <person name="Mlynarcik P."/>
            <person name="Zdarska V."/>
            <person name="Chudobova H."/>
            <person name="Prochazkova P."/>
            <person name="Hricova K."/>
            <person name="Mezerova K."/>
            <person name="Bardon J."/>
            <person name="Dolejska M."/>
            <person name="Sukkar I."/>
            <person name="Kolar M."/>
        </authorList>
    </citation>
    <scope>NUCLEOTIDE SEQUENCE</scope>
    <source>
        <strain evidence="6">S 300-3</strain>
    </source>
</reference>
<keyword evidence="4 5" id="KW-0472">Membrane</keyword>
<dbReference type="Gene3D" id="1.20.120.1630">
    <property type="match status" value="1"/>
</dbReference>
<dbReference type="InterPro" id="IPR007318">
    <property type="entry name" value="Phopholipid_MeTrfase"/>
</dbReference>
<evidence type="ECO:0000313" key="7">
    <source>
        <dbReference type="Proteomes" id="UP001165292"/>
    </source>
</evidence>
<evidence type="ECO:0000256" key="4">
    <source>
        <dbReference type="ARBA" id="ARBA00023136"/>
    </source>
</evidence>
<feature type="transmembrane region" description="Helical" evidence="5">
    <location>
        <begin position="51"/>
        <end position="69"/>
    </location>
</feature>
<keyword evidence="2 5" id="KW-0812">Transmembrane</keyword>
<gene>
    <name evidence="6" type="ORF">NJF43_03305</name>
</gene>
<dbReference type="Proteomes" id="UP001165292">
    <property type="component" value="Unassembled WGS sequence"/>
</dbReference>
<evidence type="ECO:0000256" key="3">
    <source>
        <dbReference type="ARBA" id="ARBA00022989"/>
    </source>
</evidence>
<dbReference type="EMBL" id="JAMYBS010000002">
    <property type="protein sequence ID" value="MCO7543780.1"/>
    <property type="molecule type" value="Genomic_DNA"/>
</dbReference>
<dbReference type="AlphaFoldDB" id="A0AA41WJX7"/>
<keyword evidence="3 5" id="KW-1133">Transmembrane helix</keyword>
<feature type="transmembrane region" description="Helical" evidence="5">
    <location>
        <begin position="12"/>
        <end position="30"/>
    </location>
</feature>
<accession>A0AA41WJX7</accession>
<dbReference type="PANTHER" id="PTHR12714:SF9">
    <property type="entry name" value="PROTEIN-S-ISOPRENYLCYSTEINE O-METHYLTRANSFERASE"/>
    <property type="match status" value="1"/>
</dbReference>
<sequence>MKKLLGRIDTLIYLIVGPFGVLYVFPRYLLQLEQQLGIELPRLAVLKYAGVALMNLGGLLAIVCALMMYRHGKETVSPFVGPKTLLRSGPYAWVRHPMMWSGTFVLVGLMLVYSSPLMALWLAIWSRFAAMYIARYEEPYLESVFGEQYRNYCRHTPRWFPWRTAE</sequence>
<evidence type="ECO:0000256" key="5">
    <source>
        <dbReference type="SAM" id="Phobius"/>
    </source>
</evidence>
<proteinExistence type="predicted"/>
<dbReference type="RefSeq" id="WP_253162287.1">
    <property type="nucleotide sequence ID" value="NZ_JAMYBS010000002.1"/>
</dbReference>
<comment type="caution">
    <text evidence="6">The sequence shown here is derived from an EMBL/GenBank/DDBJ whole genome shotgun (WGS) entry which is preliminary data.</text>
</comment>
<evidence type="ECO:0000256" key="2">
    <source>
        <dbReference type="ARBA" id="ARBA00022692"/>
    </source>
</evidence>
<organism evidence="6 7">
    <name type="scientific">Stutzerimonas nitrititolerans</name>
    <dbReference type="NCBI Taxonomy" id="2482751"/>
    <lineage>
        <taxon>Bacteria</taxon>
        <taxon>Pseudomonadati</taxon>
        <taxon>Pseudomonadota</taxon>
        <taxon>Gammaproteobacteria</taxon>
        <taxon>Pseudomonadales</taxon>
        <taxon>Pseudomonadaceae</taxon>
        <taxon>Stutzerimonas</taxon>
    </lineage>
</organism>
<evidence type="ECO:0000256" key="1">
    <source>
        <dbReference type="ARBA" id="ARBA00004127"/>
    </source>
</evidence>
<dbReference type="Pfam" id="PF04191">
    <property type="entry name" value="PEMT"/>
    <property type="match status" value="1"/>
</dbReference>
<comment type="subcellular location">
    <subcellularLocation>
        <location evidence="1">Endomembrane system</location>
        <topology evidence="1">Multi-pass membrane protein</topology>
    </subcellularLocation>
</comment>
<dbReference type="PANTHER" id="PTHR12714">
    <property type="entry name" value="PROTEIN-S ISOPRENYLCYSTEINE O-METHYLTRANSFERASE"/>
    <property type="match status" value="1"/>
</dbReference>
<dbReference type="GO" id="GO:0016740">
    <property type="term" value="F:transferase activity"/>
    <property type="evidence" value="ECO:0007669"/>
    <property type="project" value="UniProtKB-ARBA"/>
</dbReference>
<name>A0AA41WJX7_9GAMM</name>
<feature type="transmembrane region" description="Helical" evidence="5">
    <location>
        <begin position="98"/>
        <end position="125"/>
    </location>
</feature>